<name>A0A4P6K4E1_KTERU</name>
<gene>
    <name evidence="7" type="ORF">EPA93_46675</name>
</gene>
<dbReference type="KEGG" id="kbs:EPA93_46675"/>
<feature type="transmembrane region" description="Helical" evidence="6">
    <location>
        <begin position="60"/>
        <end position="87"/>
    </location>
</feature>
<reference evidence="7 8" key="1">
    <citation type="submission" date="2019-01" db="EMBL/GenBank/DDBJ databases">
        <title>Ktedonosporobacter rubrisoli SCAWS-G2.</title>
        <authorList>
            <person name="Huang Y."/>
            <person name="Yan B."/>
        </authorList>
    </citation>
    <scope>NUCLEOTIDE SEQUENCE [LARGE SCALE GENOMIC DNA]</scope>
    <source>
        <strain evidence="7 8">SCAWS-G2</strain>
    </source>
</reference>
<evidence type="ECO:0000313" key="8">
    <source>
        <dbReference type="Proteomes" id="UP000290365"/>
    </source>
</evidence>
<evidence type="ECO:0000256" key="6">
    <source>
        <dbReference type="SAM" id="Phobius"/>
    </source>
</evidence>
<evidence type="ECO:0000256" key="1">
    <source>
        <dbReference type="ARBA" id="ARBA00004651"/>
    </source>
</evidence>
<keyword evidence="5 6" id="KW-0472">Membrane</keyword>
<evidence type="ECO:0000256" key="5">
    <source>
        <dbReference type="ARBA" id="ARBA00023136"/>
    </source>
</evidence>
<accession>A0A4P6K4E1</accession>
<organism evidence="7 8">
    <name type="scientific">Ktedonosporobacter rubrisoli</name>
    <dbReference type="NCBI Taxonomy" id="2509675"/>
    <lineage>
        <taxon>Bacteria</taxon>
        <taxon>Bacillati</taxon>
        <taxon>Chloroflexota</taxon>
        <taxon>Ktedonobacteria</taxon>
        <taxon>Ktedonobacterales</taxon>
        <taxon>Ktedonosporobacteraceae</taxon>
        <taxon>Ktedonosporobacter</taxon>
    </lineage>
</organism>
<dbReference type="EMBL" id="CP035758">
    <property type="protein sequence ID" value="QBD83054.1"/>
    <property type="molecule type" value="Genomic_DNA"/>
</dbReference>
<keyword evidence="8" id="KW-1185">Reference proteome</keyword>
<comment type="subcellular location">
    <subcellularLocation>
        <location evidence="1">Cell membrane</location>
        <topology evidence="1">Multi-pass membrane protein</topology>
    </subcellularLocation>
</comment>
<dbReference type="Proteomes" id="UP000290365">
    <property type="component" value="Chromosome"/>
</dbReference>
<feature type="transmembrane region" description="Helical" evidence="6">
    <location>
        <begin position="349"/>
        <end position="371"/>
    </location>
</feature>
<evidence type="ECO:0000313" key="7">
    <source>
        <dbReference type="EMBL" id="QBD83054.1"/>
    </source>
</evidence>
<feature type="transmembrane region" description="Helical" evidence="6">
    <location>
        <begin position="33"/>
        <end position="54"/>
    </location>
</feature>
<keyword evidence="3 6" id="KW-0812">Transmembrane</keyword>
<sequence>MSTFSKSSRQNSDLALTSEQYVPKTMPQIFGQLDLTATYLVIVFFINNSAGAATSGPAALIYWTLGAVAFFIPCAVVTAQLGTFFPFEGSLYNWTHKVLGGYWSFFIGFCAWLPGILVIESGANIFTTFLQGIHQGWLSEPWQQGLVIISVIALSGIIACQRARTVQNIINVAVGLIGLVVFTIGVACIWWLVSGHHSATNFADAKGWLITWQDPQTANISQFGIITLAYLGTEIPLIMGGEIAEHKVISRHILWGTILTLIGYFISTIALLVVKGTNVSPFDLVSLVDTALTPLLGNIVVICILCFFLIIPIVYNLAFARLLMVAAIDARLPAKIGLLNKHRVPANAIFFQTIVAIIIASITYFLAPYFFHFANPTDLSFEVFNISQAGATLVWAIPSAFLFVCLSLSFLHDRQAFHQKRILPLPVLLICSIVGPLACIAAIVDTLLNSWIPQLISSIQWWYIVGSVTLICLIIAAVGSMFASSEAEWQTLEEK</sequence>
<protein>
    <submittedName>
        <fullName evidence="7">APC family permease</fullName>
    </submittedName>
</protein>
<evidence type="ECO:0000256" key="3">
    <source>
        <dbReference type="ARBA" id="ARBA00022692"/>
    </source>
</evidence>
<feature type="transmembrane region" description="Helical" evidence="6">
    <location>
        <begin position="460"/>
        <end position="483"/>
    </location>
</feature>
<keyword evidence="4 6" id="KW-1133">Transmembrane helix</keyword>
<feature type="transmembrane region" description="Helical" evidence="6">
    <location>
        <begin position="253"/>
        <end position="275"/>
    </location>
</feature>
<dbReference type="PIRSF" id="PIRSF006060">
    <property type="entry name" value="AA_transporter"/>
    <property type="match status" value="1"/>
</dbReference>
<feature type="transmembrane region" description="Helical" evidence="6">
    <location>
        <begin position="423"/>
        <end position="448"/>
    </location>
</feature>
<feature type="transmembrane region" description="Helical" evidence="6">
    <location>
        <begin position="295"/>
        <end position="328"/>
    </location>
</feature>
<dbReference type="OrthoDB" id="138071at2"/>
<feature type="transmembrane region" description="Helical" evidence="6">
    <location>
        <begin position="172"/>
        <end position="193"/>
    </location>
</feature>
<dbReference type="InterPro" id="IPR050367">
    <property type="entry name" value="APC_superfamily"/>
</dbReference>
<proteinExistence type="predicted"/>
<evidence type="ECO:0000256" key="4">
    <source>
        <dbReference type="ARBA" id="ARBA00022989"/>
    </source>
</evidence>
<dbReference type="GO" id="GO:0022857">
    <property type="term" value="F:transmembrane transporter activity"/>
    <property type="evidence" value="ECO:0007669"/>
    <property type="project" value="InterPro"/>
</dbReference>
<feature type="transmembrane region" description="Helical" evidence="6">
    <location>
        <begin position="391"/>
        <end position="411"/>
    </location>
</feature>
<dbReference type="AlphaFoldDB" id="A0A4P6K4E1"/>
<dbReference type="InterPro" id="IPR002293">
    <property type="entry name" value="AA/rel_permease1"/>
</dbReference>
<feature type="transmembrane region" description="Helical" evidence="6">
    <location>
        <begin position="99"/>
        <end position="122"/>
    </location>
</feature>
<dbReference type="Gene3D" id="1.20.1740.10">
    <property type="entry name" value="Amino acid/polyamine transporter I"/>
    <property type="match status" value="1"/>
</dbReference>
<keyword evidence="2" id="KW-1003">Cell membrane</keyword>
<dbReference type="Pfam" id="PF13520">
    <property type="entry name" value="AA_permease_2"/>
    <property type="match status" value="1"/>
</dbReference>
<evidence type="ECO:0000256" key="2">
    <source>
        <dbReference type="ARBA" id="ARBA00022475"/>
    </source>
</evidence>
<dbReference type="PANTHER" id="PTHR42770">
    <property type="entry name" value="AMINO ACID TRANSPORTER-RELATED"/>
    <property type="match status" value="1"/>
</dbReference>
<feature type="transmembrane region" description="Helical" evidence="6">
    <location>
        <begin position="220"/>
        <end position="241"/>
    </location>
</feature>
<feature type="transmembrane region" description="Helical" evidence="6">
    <location>
        <begin position="142"/>
        <end position="160"/>
    </location>
</feature>
<dbReference type="GO" id="GO:0005886">
    <property type="term" value="C:plasma membrane"/>
    <property type="evidence" value="ECO:0007669"/>
    <property type="project" value="UniProtKB-SubCell"/>
</dbReference>
<dbReference type="PANTHER" id="PTHR42770:SF7">
    <property type="entry name" value="MEMBRANE PROTEIN"/>
    <property type="match status" value="1"/>
</dbReference>
<dbReference type="RefSeq" id="WP_129894122.1">
    <property type="nucleotide sequence ID" value="NZ_CP035758.1"/>
</dbReference>